<proteinExistence type="predicted"/>
<evidence type="ECO:0000313" key="2">
    <source>
        <dbReference type="Proteomes" id="UP000825123"/>
    </source>
</evidence>
<name>A0A8D5ZHW2_9CREN</name>
<dbReference type="AlphaFoldDB" id="A0A8D5ZHW2"/>
<keyword evidence="2" id="KW-1185">Reference proteome</keyword>
<sequence>MQFVEPRIKLNRVNILKVSMYCDNATLDFPCLHVKKVPTYDSIKCKGVP</sequence>
<organism evidence="1 2">
    <name type="scientific">Stygiolobus caldivivus</name>
    <dbReference type="NCBI Taxonomy" id="2824673"/>
    <lineage>
        <taxon>Archaea</taxon>
        <taxon>Thermoproteota</taxon>
        <taxon>Thermoprotei</taxon>
        <taxon>Sulfolobales</taxon>
        <taxon>Sulfolobaceae</taxon>
        <taxon>Stygiolobus</taxon>
    </lineage>
</organism>
<reference evidence="1 2" key="1">
    <citation type="submission" date="2021-04" db="EMBL/GenBank/DDBJ databases">
        <title>Complete genome sequence of Stygiolobus sp. KN-1.</title>
        <authorList>
            <person name="Nakamura K."/>
            <person name="Sakai H."/>
            <person name="Kurosawa N."/>
        </authorList>
    </citation>
    <scope>NUCLEOTIDE SEQUENCE [LARGE SCALE GENOMIC DNA]</scope>
    <source>
        <strain evidence="1 2">KN-1</strain>
    </source>
</reference>
<protein>
    <submittedName>
        <fullName evidence="1">Uncharacterized protein</fullName>
    </submittedName>
</protein>
<dbReference type="Proteomes" id="UP000825123">
    <property type="component" value="Chromosome"/>
</dbReference>
<evidence type="ECO:0000313" key="1">
    <source>
        <dbReference type="EMBL" id="BCU68762.1"/>
    </source>
</evidence>
<dbReference type="EMBL" id="AP024597">
    <property type="protein sequence ID" value="BCU68762.1"/>
    <property type="molecule type" value="Genomic_DNA"/>
</dbReference>
<dbReference type="KEGG" id="csty:KN1_00590"/>
<gene>
    <name evidence="1" type="ORF">KN1_00590</name>
</gene>
<accession>A0A8D5ZHW2</accession>